<dbReference type="AlphaFoldDB" id="A0A024JY18"/>
<protein>
    <submittedName>
        <fullName evidence="1">Uncharacterized protein</fullName>
    </submittedName>
</protein>
<dbReference type="Proteomes" id="UP000028880">
    <property type="component" value="Unassembled WGS sequence"/>
</dbReference>
<dbReference type="OrthoDB" id="4737579at2"/>
<sequence length="177" mass="19865">MLGETWEDQYLRMHRQYGLLARTAASDKYEEIHNSDRARDILYHFCCDAFHLKDWILHADDQKPEIQEAVRAFLPKNHPDPPSLELAMCADIANGFKHGGVDRDRHGCYTPGGPAEIVKHSKGASIPAPVPHHLSGNHWTIRVRTSGDEYYALHVARDAVAAWDAWLPANGLALPSP</sequence>
<reference evidence="2 3" key="3">
    <citation type="submission" date="2016-01" db="EMBL/GenBank/DDBJ databases">
        <title>The new phylogeny of the genus Mycobacterium.</title>
        <authorList>
            <person name="Tarcisio F."/>
            <person name="Conor M."/>
            <person name="Antonella G."/>
            <person name="Elisabetta G."/>
            <person name="Giulia F.S."/>
            <person name="Sara T."/>
            <person name="Anna F."/>
            <person name="Clotilde B."/>
            <person name="Roberto B."/>
            <person name="Veronica D.S."/>
            <person name="Fabio R."/>
            <person name="Monica P."/>
            <person name="Olivier J."/>
            <person name="Enrico T."/>
            <person name="Nicola S."/>
        </authorList>
    </citation>
    <scope>NUCLEOTIDE SEQUENCE [LARGE SCALE GENOMIC DNA]</scope>
    <source>
        <strain evidence="2 3">DSM 44626</strain>
    </source>
</reference>
<dbReference type="EMBL" id="HG964446">
    <property type="protein sequence ID" value="CDO88551.1"/>
    <property type="molecule type" value="Genomic_DNA"/>
</dbReference>
<dbReference type="STRING" id="47839.BN973_02920"/>
<evidence type="ECO:0000313" key="1">
    <source>
        <dbReference type="EMBL" id="CDO88551.1"/>
    </source>
</evidence>
<keyword evidence="3" id="KW-1185">Reference proteome</keyword>
<evidence type="ECO:0000313" key="2">
    <source>
        <dbReference type="EMBL" id="ORW99244.1"/>
    </source>
</evidence>
<proteinExistence type="predicted"/>
<dbReference type="HOGENOM" id="CLU_1554064_0_0_11"/>
<accession>A0A024JY18</accession>
<dbReference type="RefSeq" id="WP_036468925.1">
    <property type="nucleotide sequence ID" value="NZ_HG964446.1"/>
</dbReference>
<dbReference type="Proteomes" id="UP000193710">
    <property type="component" value="Unassembled WGS sequence"/>
</dbReference>
<organism evidence="1">
    <name type="scientific">Mycobacterium triplex</name>
    <dbReference type="NCBI Taxonomy" id="47839"/>
    <lineage>
        <taxon>Bacteria</taxon>
        <taxon>Bacillati</taxon>
        <taxon>Actinomycetota</taxon>
        <taxon>Actinomycetes</taxon>
        <taxon>Mycobacteriales</taxon>
        <taxon>Mycobacteriaceae</taxon>
        <taxon>Mycobacterium</taxon>
        <taxon>Mycobacterium simiae complex</taxon>
    </lineage>
</organism>
<dbReference type="EMBL" id="LQPY01000041">
    <property type="protein sequence ID" value="ORW99244.1"/>
    <property type="molecule type" value="Genomic_DNA"/>
</dbReference>
<reference evidence="1" key="1">
    <citation type="journal article" date="2014" name="Genome Announc.">
        <title>Draft Genome Sequence of Mycobacterium triplex DSM 44626.</title>
        <authorList>
            <person name="Sassi M."/>
            <person name="Croce O."/>
            <person name="Robert C."/>
            <person name="Raoult D."/>
            <person name="Drancourt M."/>
        </authorList>
    </citation>
    <scope>NUCLEOTIDE SEQUENCE [LARGE SCALE GENOMIC DNA]</scope>
    <source>
        <strain evidence="1">DSM 44626</strain>
    </source>
</reference>
<gene>
    <name evidence="2" type="ORF">AWC29_28430</name>
    <name evidence="1" type="ORF">BN973_02920</name>
</gene>
<reference evidence="1" key="2">
    <citation type="submission" date="2014-04" db="EMBL/GenBank/DDBJ databases">
        <authorList>
            <person name="Xu Y.W."/>
            <person name="Yang Q."/>
        </authorList>
    </citation>
    <scope>NUCLEOTIDE SEQUENCE</scope>
    <source>
        <strain evidence="1">DSM 44626</strain>
    </source>
</reference>
<evidence type="ECO:0000313" key="3">
    <source>
        <dbReference type="Proteomes" id="UP000193710"/>
    </source>
</evidence>
<name>A0A024JY18_9MYCO</name>